<feature type="domain" description="Homeobox" evidence="11">
    <location>
        <begin position="399"/>
        <end position="462"/>
    </location>
</feature>
<keyword evidence="9" id="KW-0175">Coiled coil</keyword>
<dbReference type="GeneID" id="110797068"/>
<dbReference type="SMART" id="SM00389">
    <property type="entry name" value="HOX"/>
    <property type="match status" value="1"/>
</dbReference>
<reference evidence="13" key="2">
    <citation type="submission" date="2025-08" db="UniProtKB">
        <authorList>
            <consortium name="RefSeq"/>
        </authorList>
    </citation>
    <scope>IDENTIFICATION</scope>
    <source>
        <tissue evidence="13">Leaf</tissue>
    </source>
</reference>
<evidence type="ECO:0000313" key="13">
    <source>
        <dbReference type="RefSeq" id="XP_021857854.1"/>
    </source>
</evidence>
<evidence type="ECO:0000256" key="9">
    <source>
        <dbReference type="SAM" id="Coils"/>
    </source>
</evidence>
<feature type="compositionally biased region" description="Polar residues" evidence="10">
    <location>
        <begin position="537"/>
        <end position="549"/>
    </location>
</feature>
<feature type="region of interest" description="Disordered" evidence="10">
    <location>
        <begin position="73"/>
        <end position="110"/>
    </location>
</feature>
<dbReference type="InterPro" id="IPR006563">
    <property type="entry name" value="POX_dom"/>
</dbReference>
<gene>
    <name evidence="13" type="primary">LOC110797068</name>
</gene>
<dbReference type="Gene3D" id="1.10.10.60">
    <property type="entry name" value="Homeodomain-like"/>
    <property type="match status" value="1"/>
</dbReference>
<keyword evidence="5 8" id="KW-0371">Homeobox</keyword>
<proteinExistence type="inferred from homology"/>
<evidence type="ECO:0000256" key="2">
    <source>
        <dbReference type="ARBA" id="ARBA00006454"/>
    </source>
</evidence>
<feature type="compositionally biased region" description="Low complexity" evidence="10">
    <location>
        <begin position="212"/>
        <end position="226"/>
    </location>
</feature>
<feature type="DNA-binding region" description="Homeobox" evidence="8">
    <location>
        <begin position="401"/>
        <end position="463"/>
    </location>
</feature>
<keyword evidence="4 8" id="KW-0238">DNA-binding</keyword>
<name>A0A9R0J0W0_SPIOL</name>
<feature type="region of interest" description="Disordered" evidence="10">
    <location>
        <begin position="123"/>
        <end position="144"/>
    </location>
</feature>
<feature type="coiled-coil region" evidence="9">
    <location>
        <begin position="281"/>
        <end position="308"/>
    </location>
</feature>
<dbReference type="Pfam" id="PF05920">
    <property type="entry name" value="Homeobox_KN"/>
    <property type="match status" value="1"/>
</dbReference>
<dbReference type="GO" id="GO:0006355">
    <property type="term" value="P:regulation of DNA-templated transcription"/>
    <property type="evidence" value="ECO:0007669"/>
    <property type="project" value="InterPro"/>
</dbReference>
<evidence type="ECO:0000256" key="4">
    <source>
        <dbReference type="ARBA" id="ARBA00023125"/>
    </source>
</evidence>
<evidence type="ECO:0000256" key="6">
    <source>
        <dbReference type="ARBA" id="ARBA00023163"/>
    </source>
</evidence>
<evidence type="ECO:0000259" key="11">
    <source>
        <dbReference type="PROSITE" id="PS50071"/>
    </source>
</evidence>
<dbReference type="AlphaFoldDB" id="A0A9R0J0W0"/>
<dbReference type="Proteomes" id="UP000813463">
    <property type="component" value="Chromosome 5"/>
</dbReference>
<dbReference type="GO" id="GO:0005634">
    <property type="term" value="C:nucleus"/>
    <property type="evidence" value="ECO:0000318"/>
    <property type="project" value="GO_Central"/>
</dbReference>
<feature type="region of interest" description="Disordered" evidence="10">
    <location>
        <begin position="212"/>
        <end position="276"/>
    </location>
</feature>
<keyword evidence="6" id="KW-0804">Transcription</keyword>
<dbReference type="PANTHER" id="PTHR11850">
    <property type="entry name" value="HOMEOBOX PROTEIN TRANSCRIPTION FACTORS"/>
    <property type="match status" value="1"/>
</dbReference>
<evidence type="ECO:0000256" key="7">
    <source>
        <dbReference type="ARBA" id="ARBA00023242"/>
    </source>
</evidence>
<sequence>MMATYFHGGSEIQAAGGDHNLQTLYLMNPNFISAYSEAQTPPNMLFLNPPNALSQGNLSHAPPSQQQQFIGIPLSAAGGPHPSDDHSRPSPSSSGSQQLQHQHHHHHHNQIPAALHGVSVSRVHPNLWSPNHPGPIQSTASGPDMAEQMGFRRPMTAQGLSLSLSPGQQQNQSQVTLAGVSSTSLAASSGVIFGSKYLKAAQEVLEEVVNVGTNNGNNNGDNRIGESSGAHKEKAKAVTATTREQSSVGEVASRGGNGGGEGESSISGGSKKVAELSTAQRQELQMKKAKLINMLDEVEQRYRQYNSQMQVVVSSFEQAAGNGSAKLYTSLALKTISKQFRCLKDTIMSQIKGTRKSLGEEDSNSNGVKLESGAGSRLRFVDHQLRQQRALQQLGMMQQNAWRPQRGLPERAVSVLRAWLFEHFLHPYPKDSDKHMLAKQTGLTRSQVSNWFINARVRLWKPMVEEMYLEEVKTQEQKSGNSEDNTTSANKNNKSPKNINDQSTTKESVMEQQQQHEADHTTNDMISNLSAMSTTSSQGFTLIGSSSDMESLMARSPKKQRSNSEMQNSPSSILSMDMELKPVDHHHQRHSFMMTNHEDAGTGFNPYLVNDMTGRFNPDQMNSHPYHGNGVSLTLGLPHCENLSLGNHQQNFIPNQGIQLGRRLDIGSGDHPDFCGISMAQPSHPNNGFQTIDIQTRKRFAAHQLLHDFVA</sequence>
<comment type="similarity">
    <text evidence="2">Belongs to the TALE/BELL homeobox family.</text>
</comment>
<dbReference type="FunFam" id="1.10.10.60:FF:000117">
    <property type="entry name" value="BEL1-like homeodomain protein 9"/>
    <property type="match status" value="1"/>
</dbReference>
<dbReference type="OrthoDB" id="10056939at2759"/>
<feature type="region of interest" description="Disordered" evidence="10">
    <location>
        <begin position="471"/>
        <end position="520"/>
    </location>
</feature>
<dbReference type="Pfam" id="PF07526">
    <property type="entry name" value="POX"/>
    <property type="match status" value="1"/>
</dbReference>
<evidence type="ECO:0000256" key="8">
    <source>
        <dbReference type="PROSITE-ProRule" id="PRU00108"/>
    </source>
</evidence>
<reference evidence="12" key="1">
    <citation type="journal article" date="2021" name="Nat. Commun.">
        <title>Genomic analyses provide insights into spinach domestication and the genetic basis of agronomic traits.</title>
        <authorList>
            <person name="Cai X."/>
            <person name="Sun X."/>
            <person name="Xu C."/>
            <person name="Sun H."/>
            <person name="Wang X."/>
            <person name="Ge C."/>
            <person name="Zhang Z."/>
            <person name="Wang Q."/>
            <person name="Fei Z."/>
            <person name="Jiao C."/>
            <person name="Wang Q."/>
        </authorList>
    </citation>
    <scope>NUCLEOTIDE SEQUENCE [LARGE SCALE GENOMIC DNA]</scope>
    <source>
        <strain evidence="12">cv. Varoflay</strain>
    </source>
</reference>
<keyword evidence="12" id="KW-1185">Reference proteome</keyword>
<evidence type="ECO:0000256" key="10">
    <source>
        <dbReference type="SAM" id="MobiDB-lite"/>
    </source>
</evidence>
<feature type="compositionally biased region" description="Polar residues" evidence="10">
    <location>
        <begin position="239"/>
        <end position="248"/>
    </location>
</feature>
<dbReference type="GO" id="GO:0003677">
    <property type="term" value="F:DNA binding"/>
    <property type="evidence" value="ECO:0007669"/>
    <property type="project" value="UniProtKB-UniRule"/>
</dbReference>
<dbReference type="CDD" id="cd00086">
    <property type="entry name" value="homeodomain"/>
    <property type="match status" value="1"/>
</dbReference>
<dbReference type="InterPro" id="IPR008422">
    <property type="entry name" value="KN_HD"/>
</dbReference>
<protein>
    <submittedName>
        <fullName evidence="13">BEL1-like homeodomain protein 1</fullName>
    </submittedName>
</protein>
<feature type="region of interest" description="Disordered" evidence="10">
    <location>
        <begin position="537"/>
        <end position="570"/>
    </location>
</feature>
<evidence type="ECO:0000256" key="5">
    <source>
        <dbReference type="ARBA" id="ARBA00023155"/>
    </source>
</evidence>
<evidence type="ECO:0000256" key="3">
    <source>
        <dbReference type="ARBA" id="ARBA00023015"/>
    </source>
</evidence>
<comment type="subcellular location">
    <subcellularLocation>
        <location evidence="1 8">Nucleus</location>
    </subcellularLocation>
</comment>
<keyword evidence="3" id="KW-0805">Transcription regulation</keyword>
<accession>A0A9R0J0W0</accession>
<feature type="compositionally biased region" description="Low complexity" evidence="10">
    <location>
        <begin position="89"/>
        <end position="100"/>
    </location>
</feature>
<dbReference type="PROSITE" id="PS50071">
    <property type="entry name" value="HOMEOBOX_2"/>
    <property type="match status" value="1"/>
</dbReference>
<dbReference type="SUPFAM" id="SSF46689">
    <property type="entry name" value="Homeodomain-like"/>
    <property type="match status" value="1"/>
</dbReference>
<organism evidence="12 13">
    <name type="scientific">Spinacia oleracea</name>
    <name type="common">Spinach</name>
    <dbReference type="NCBI Taxonomy" id="3562"/>
    <lineage>
        <taxon>Eukaryota</taxon>
        <taxon>Viridiplantae</taxon>
        <taxon>Streptophyta</taxon>
        <taxon>Embryophyta</taxon>
        <taxon>Tracheophyta</taxon>
        <taxon>Spermatophyta</taxon>
        <taxon>Magnoliopsida</taxon>
        <taxon>eudicotyledons</taxon>
        <taxon>Gunneridae</taxon>
        <taxon>Pentapetalae</taxon>
        <taxon>Caryophyllales</taxon>
        <taxon>Chenopodiaceae</taxon>
        <taxon>Chenopodioideae</taxon>
        <taxon>Anserineae</taxon>
        <taxon>Spinacia</taxon>
    </lineage>
</organism>
<dbReference type="KEGG" id="soe:110797068"/>
<dbReference type="InterPro" id="IPR009057">
    <property type="entry name" value="Homeodomain-like_sf"/>
</dbReference>
<dbReference type="SMART" id="SM00574">
    <property type="entry name" value="POX"/>
    <property type="match status" value="1"/>
</dbReference>
<dbReference type="InterPro" id="IPR050224">
    <property type="entry name" value="TALE_homeobox"/>
</dbReference>
<evidence type="ECO:0000313" key="12">
    <source>
        <dbReference type="Proteomes" id="UP000813463"/>
    </source>
</evidence>
<dbReference type="InterPro" id="IPR001356">
    <property type="entry name" value="HD"/>
</dbReference>
<keyword evidence="7 8" id="KW-0539">Nucleus</keyword>
<evidence type="ECO:0000256" key="1">
    <source>
        <dbReference type="ARBA" id="ARBA00004123"/>
    </source>
</evidence>
<feature type="compositionally biased region" description="Polar residues" evidence="10">
    <location>
        <begin position="477"/>
        <end position="513"/>
    </location>
</feature>
<dbReference type="RefSeq" id="XP_021857854.1">
    <property type="nucleotide sequence ID" value="XM_022002162.2"/>
</dbReference>